<reference evidence="2 3" key="1">
    <citation type="submission" date="2018-07" db="EMBL/GenBank/DDBJ databases">
        <title>Genomic Encyclopedia of Type Strains, Phase III (KMG-III): the genomes of soil and plant-associated and newly described type strains.</title>
        <authorList>
            <person name="Whitman W."/>
        </authorList>
    </citation>
    <scope>NUCLEOTIDE SEQUENCE [LARGE SCALE GENOMIC DNA]</scope>
    <source>
        <strain evidence="2 3">CECT 7958</strain>
    </source>
</reference>
<feature type="signal peptide" evidence="1">
    <location>
        <begin position="1"/>
        <end position="20"/>
    </location>
</feature>
<proteinExistence type="predicted"/>
<dbReference type="EMBL" id="QPJO01000001">
    <property type="protein sequence ID" value="RCW93694.1"/>
    <property type="molecule type" value="Genomic_DNA"/>
</dbReference>
<evidence type="ECO:0008006" key="4">
    <source>
        <dbReference type="Google" id="ProtNLM"/>
    </source>
</evidence>
<dbReference type="OrthoDB" id="1145223at2"/>
<dbReference type="AlphaFoldDB" id="A0A368ZIX8"/>
<protein>
    <recommendedName>
        <fullName evidence="4">C1q domain-containing protein</fullName>
    </recommendedName>
</protein>
<keyword evidence="3" id="KW-1185">Reference proteome</keyword>
<sequence length="240" mass="25902">MKSIFTILAAFLLCTSTCFAQVGIGTDTPNASSILELQSTDKGLLLPRLTTAERDLIASPVEGLTIYNTTTESLEVYISEAVGWSHLSTEADATPTLTLYDDNTGTIPSQNGTFYNLPVGGGETTEIQEINTDYFSVISDGKIEILKDGSYIINASWSVSNLKTGSNKYILAVFLNNNRIAYLSRGVATLGSGDHFGVTGTFQYKFAAGDVIDIKYYIKNEDTPSTNLSGTYTHIGITKL</sequence>
<comment type="caution">
    <text evidence="2">The sequence shown here is derived from an EMBL/GenBank/DDBJ whole genome shotgun (WGS) entry which is preliminary data.</text>
</comment>
<gene>
    <name evidence="2" type="ORF">DFQ08_101492</name>
</gene>
<organism evidence="2 3">
    <name type="scientific">Winogradskyella arenosi</name>
    <dbReference type="NCBI Taxonomy" id="533325"/>
    <lineage>
        <taxon>Bacteria</taxon>
        <taxon>Pseudomonadati</taxon>
        <taxon>Bacteroidota</taxon>
        <taxon>Flavobacteriia</taxon>
        <taxon>Flavobacteriales</taxon>
        <taxon>Flavobacteriaceae</taxon>
        <taxon>Winogradskyella</taxon>
    </lineage>
</organism>
<dbReference type="Proteomes" id="UP000253436">
    <property type="component" value="Unassembled WGS sequence"/>
</dbReference>
<evidence type="ECO:0000313" key="2">
    <source>
        <dbReference type="EMBL" id="RCW93694.1"/>
    </source>
</evidence>
<dbReference type="RefSeq" id="WP_114308202.1">
    <property type="nucleotide sequence ID" value="NZ_QPJO01000001.1"/>
</dbReference>
<name>A0A368ZIX8_9FLAO</name>
<evidence type="ECO:0000256" key="1">
    <source>
        <dbReference type="SAM" id="SignalP"/>
    </source>
</evidence>
<evidence type="ECO:0000313" key="3">
    <source>
        <dbReference type="Proteomes" id="UP000253436"/>
    </source>
</evidence>
<keyword evidence="1" id="KW-0732">Signal</keyword>
<feature type="chain" id="PRO_5017043738" description="C1q domain-containing protein" evidence="1">
    <location>
        <begin position="21"/>
        <end position="240"/>
    </location>
</feature>
<accession>A0A368ZIX8</accession>